<dbReference type="RefSeq" id="WP_163796959.1">
    <property type="nucleotide sequence ID" value="NZ_AP022588.1"/>
</dbReference>
<dbReference type="EMBL" id="AP022588">
    <property type="protein sequence ID" value="BBY28193.1"/>
    <property type="molecule type" value="Genomic_DNA"/>
</dbReference>
<dbReference type="InterPro" id="IPR031165">
    <property type="entry name" value="GNAT_YJDJ"/>
</dbReference>
<dbReference type="KEGG" id="msei:MSEDJ_22890"/>
<evidence type="ECO:0000313" key="3">
    <source>
        <dbReference type="Proteomes" id="UP000467193"/>
    </source>
</evidence>
<dbReference type="AlphaFoldDB" id="A0A7I7QP97"/>
<name>A0A7I7QP97_9MYCO</name>
<dbReference type="InterPro" id="IPR016181">
    <property type="entry name" value="Acyl_CoA_acyltransferase"/>
</dbReference>
<evidence type="ECO:0000259" key="1">
    <source>
        <dbReference type="PROSITE" id="PS51729"/>
    </source>
</evidence>
<dbReference type="Gene3D" id="3.40.630.30">
    <property type="match status" value="1"/>
</dbReference>
<organism evidence="2 3">
    <name type="scientific">Mycolicibacterium sediminis</name>
    <dbReference type="NCBI Taxonomy" id="1286180"/>
    <lineage>
        <taxon>Bacteria</taxon>
        <taxon>Bacillati</taxon>
        <taxon>Actinomycetota</taxon>
        <taxon>Actinomycetes</taxon>
        <taxon>Mycobacteriales</taxon>
        <taxon>Mycobacteriaceae</taxon>
        <taxon>Mycolicibacterium</taxon>
    </lineage>
</organism>
<protein>
    <submittedName>
        <fullName evidence="2">N-acetyltransferase</fullName>
    </submittedName>
</protein>
<keyword evidence="2" id="KW-0808">Transferase</keyword>
<reference evidence="2 3" key="1">
    <citation type="journal article" date="2019" name="Emerg. Microbes Infect.">
        <title>Comprehensive subspecies identification of 175 nontuberculous mycobacteria species based on 7547 genomic profiles.</title>
        <authorList>
            <person name="Matsumoto Y."/>
            <person name="Kinjo T."/>
            <person name="Motooka D."/>
            <person name="Nabeya D."/>
            <person name="Jung N."/>
            <person name="Uechi K."/>
            <person name="Horii T."/>
            <person name="Iida T."/>
            <person name="Fujita J."/>
            <person name="Nakamura S."/>
        </authorList>
    </citation>
    <scope>NUCLEOTIDE SEQUENCE [LARGE SCALE GENOMIC DNA]</scope>
    <source>
        <strain evidence="2 3">JCM 17899</strain>
    </source>
</reference>
<dbReference type="Pfam" id="PF14542">
    <property type="entry name" value="Acetyltransf_CG"/>
    <property type="match status" value="1"/>
</dbReference>
<gene>
    <name evidence="2" type="ORF">MSEDJ_22890</name>
</gene>
<dbReference type="SUPFAM" id="SSF55729">
    <property type="entry name" value="Acyl-CoA N-acyltransferases (Nat)"/>
    <property type="match status" value="1"/>
</dbReference>
<dbReference type="Proteomes" id="UP000467193">
    <property type="component" value="Chromosome"/>
</dbReference>
<sequence>MTLTDKTGSPVSVVREDDAFAVMVDENVVGRTYFVDRDGQRVFFHTEVDAAHGGRGLSTIVIAEALVATRSEGLRIVPVCPTVARYVTAHPEFADVVDKPTREIMAWLRSTVET</sequence>
<keyword evidence="3" id="KW-1185">Reference proteome</keyword>
<evidence type="ECO:0000313" key="2">
    <source>
        <dbReference type="EMBL" id="BBY28193.1"/>
    </source>
</evidence>
<accession>A0A7I7QP97</accession>
<proteinExistence type="predicted"/>
<feature type="domain" description="N-acetyltransferase" evidence="1">
    <location>
        <begin position="12"/>
        <end position="98"/>
    </location>
</feature>
<dbReference type="GO" id="GO:0016740">
    <property type="term" value="F:transferase activity"/>
    <property type="evidence" value="ECO:0007669"/>
    <property type="project" value="UniProtKB-KW"/>
</dbReference>
<dbReference type="PROSITE" id="PS51729">
    <property type="entry name" value="GNAT_YJDJ"/>
    <property type="match status" value="1"/>
</dbReference>